<proteinExistence type="predicted"/>
<accession>A0AAN6U9Y0</accession>
<evidence type="ECO:0000313" key="3">
    <source>
        <dbReference type="Proteomes" id="UP001302602"/>
    </source>
</evidence>
<protein>
    <submittedName>
        <fullName evidence="2">Uncharacterized protein</fullName>
    </submittedName>
</protein>
<evidence type="ECO:0000313" key="2">
    <source>
        <dbReference type="EMBL" id="KAK4129152.1"/>
    </source>
</evidence>
<dbReference type="AlphaFoldDB" id="A0AAN6U9Y0"/>
<dbReference type="EMBL" id="MU853223">
    <property type="protein sequence ID" value="KAK4129152.1"/>
    <property type="molecule type" value="Genomic_DNA"/>
</dbReference>
<name>A0AAN6U9Y0_9PEZI</name>
<organism evidence="2 3">
    <name type="scientific">Parathielavia appendiculata</name>
    <dbReference type="NCBI Taxonomy" id="2587402"/>
    <lineage>
        <taxon>Eukaryota</taxon>
        <taxon>Fungi</taxon>
        <taxon>Dikarya</taxon>
        <taxon>Ascomycota</taxon>
        <taxon>Pezizomycotina</taxon>
        <taxon>Sordariomycetes</taxon>
        <taxon>Sordariomycetidae</taxon>
        <taxon>Sordariales</taxon>
        <taxon>Chaetomiaceae</taxon>
        <taxon>Parathielavia</taxon>
    </lineage>
</organism>
<dbReference type="RefSeq" id="XP_062652923.1">
    <property type="nucleotide sequence ID" value="XM_062796839.1"/>
</dbReference>
<sequence length="251" mass="28411">MDATQPPLHLVNLAQLFRDGPVRTQRRWIELAALRGQGISPQAPRKQLGTHVPRTKVVVEPAPSHDGSTTFAAYSLPVPLLPADPDSEDGYSNGPPTTEPKKHRPIFGIRIYDMASDATVERAAVLARRVSELTRDDHSWEQALEGTTDVGGEALYGRFLRVRYDRTRDESDSEDEDKPRREFFVVQCRLEQLGSKLSDFRGFRGNVHRFYQTHFIPDRVLDKELAPARAPAAGVEVPRPVVTPYYERENW</sequence>
<dbReference type="Proteomes" id="UP001302602">
    <property type="component" value="Unassembled WGS sequence"/>
</dbReference>
<dbReference type="GeneID" id="87833607"/>
<keyword evidence="3" id="KW-1185">Reference proteome</keyword>
<feature type="region of interest" description="Disordered" evidence="1">
    <location>
        <begin position="82"/>
        <end position="103"/>
    </location>
</feature>
<reference evidence="2" key="1">
    <citation type="journal article" date="2023" name="Mol. Phylogenet. Evol.">
        <title>Genome-scale phylogeny and comparative genomics of the fungal order Sordariales.</title>
        <authorList>
            <person name="Hensen N."/>
            <person name="Bonometti L."/>
            <person name="Westerberg I."/>
            <person name="Brannstrom I.O."/>
            <person name="Guillou S."/>
            <person name="Cros-Aarteil S."/>
            <person name="Calhoun S."/>
            <person name="Haridas S."/>
            <person name="Kuo A."/>
            <person name="Mondo S."/>
            <person name="Pangilinan J."/>
            <person name="Riley R."/>
            <person name="LaButti K."/>
            <person name="Andreopoulos B."/>
            <person name="Lipzen A."/>
            <person name="Chen C."/>
            <person name="Yan M."/>
            <person name="Daum C."/>
            <person name="Ng V."/>
            <person name="Clum A."/>
            <person name="Steindorff A."/>
            <person name="Ohm R.A."/>
            <person name="Martin F."/>
            <person name="Silar P."/>
            <person name="Natvig D.O."/>
            <person name="Lalanne C."/>
            <person name="Gautier V."/>
            <person name="Ament-Velasquez S.L."/>
            <person name="Kruys A."/>
            <person name="Hutchinson M.I."/>
            <person name="Powell A.J."/>
            <person name="Barry K."/>
            <person name="Miller A.N."/>
            <person name="Grigoriev I.V."/>
            <person name="Debuchy R."/>
            <person name="Gladieux P."/>
            <person name="Hiltunen Thoren M."/>
            <person name="Johannesson H."/>
        </authorList>
    </citation>
    <scope>NUCLEOTIDE SEQUENCE</scope>
    <source>
        <strain evidence="2">CBS 731.68</strain>
    </source>
</reference>
<reference evidence="2" key="2">
    <citation type="submission" date="2023-05" db="EMBL/GenBank/DDBJ databases">
        <authorList>
            <consortium name="Lawrence Berkeley National Laboratory"/>
            <person name="Steindorff A."/>
            <person name="Hensen N."/>
            <person name="Bonometti L."/>
            <person name="Westerberg I."/>
            <person name="Brannstrom I.O."/>
            <person name="Guillou S."/>
            <person name="Cros-Aarteil S."/>
            <person name="Calhoun S."/>
            <person name="Haridas S."/>
            <person name="Kuo A."/>
            <person name="Mondo S."/>
            <person name="Pangilinan J."/>
            <person name="Riley R."/>
            <person name="Labutti K."/>
            <person name="Andreopoulos B."/>
            <person name="Lipzen A."/>
            <person name="Chen C."/>
            <person name="Yanf M."/>
            <person name="Daum C."/>
            <person name="Ng V."/>
            <person name="Clum A."/>
            <person name="Ohm R."/>
            <person name="Martin F."/>
            <person name="Silar P."/>
            <person name="Natvig D."/>
            <person name="Lalanne C."/>
            <person name="Gautier V."/>
            <person name="Ament-Velasquez S.L."/>
            <person name="Kruys A."/>
            <person name="Hutchinson M.I."/>
            <person name="Powell A.J."/>
            <person name="Barry K."/>
            <person name="Miller A.N."/>
            <person name="Grigoriev I.V."/>
            <person name="Debuchy R."/>
            <person name="Gladieux P."/>
            <person name="Thoren M.H."/>
            <person name="Johannesson H."/>
        </authorList>
    </citation>
    <scope>NUCLEOTIDE SEQUENCE</scope>
    <source>
        <strain evidence="2">CBS 731.68</strain>
    </source>
</reference>
<comment type="caution">
    <text evidence="2">The sequence shown here is derived from an EMBL/GenBank/DDBJ whole genome shotgun (WGS) entry which is preliminary data.</text>
</comment>
<gene>
    <name evidence="2" type="ORF">N657DRAFT_686531</name>
</gene>
<evidence type="ECO:0000256" key="1">
    <source>
        <dbReference type="SAM" id="MobiDB-lite"/>
    </source>
</evidence>